<dbReference type="AlphaFoldDB" id="A0A370L1D6"/>
<evidence type="ECO:0000313" key="3">
    <source>
        <dbReference type="EMBL" id="RDJ21337.1"/>
    </source>
</evidence>
<gene>
    <name evidence="3" type="ORF">DWE98_21725</name>
</gene>
<sequence>MTTEKPGSRLRNGLINLGVSLASLAVFLLLCEFVLFRFVLPGSDVPRNDFVNEVVRYAPNQQGVWRIRDEVVAPFSINAKGWNSPLADYPQERKPGVSRIAFVGDSFVEALQVPVSRSFAEVMQAGLSATRPTETYRFAIAGAPLSQYLQMVEREVVAAKPDAIVVLLVHNDFDESFLFKPGRYTSSFLKLRIEGGKVAGEVPPQPWRPGAVEWLRQSATARYFLYRWQVRPQALVDAIFGPAPAQAQAGDTRFAANIDVASVLSHEAEIKLTTDYVFKRLAERAGSISAKLLVAMDGDRQAIYAGRADSPALKLNQIAAEAAQRAGIAFLDLHPVFAADWARNHQRFDFDADYHWNEKGHAVAGAAVADALKALPVP</sequence>
<dbReference type="InterPro" id="IPR036514">
    <property type="entry name" value="SGNH_hydro_sf"/>
</dbReference>
<keyword evidence="1" id="KW-1133">Transmembrane helix</keyword>
<evidence type="ECO:0000259" key="2">
    <source>
        <dbReference type="Pfam" id="PF13472"/>
    </source>
</evidence>
<dbReference type="SUPFAM" id="SSF52266">
    <property type="entry name" value="SGNH hydrolase"/>
    <property type="match status" value="1"/>
</dbReference>
<keyword evidence="4" id="KW-1185">Reference proteome</keyword>
<dbReference type="EMBL" id="QQTP01000013">
    <property type="protein sequence ID" value="RDJ21337.1"/>
    <property type="molecule type" value="Genomic_DNA"/>
</dbReference>
<dbReference type="RefSeq" id="WP_114831398.1">
    <property type="nucleotide sequence ID" value="NZ_QQTO01000020.1"/>
</dbReference>
<dbReference type="Proteomes" id="UP000255207">
    <property type="component" value="Unassembled WGS sequence"/>
</dbReference>
<evidence type="ECO:0000313" key="4">
    <source>
        <dbReference type="Proteomes" id="UP000255207"/>
    </source>
</evidence>
<proteinExistence type="predicted"/>
<keyword evidence="1" id="KW-0472">Membrane</keyword>
<dbReference type="Pfam" id="PF13472">
    <property type="entry name" value="Lipase_GDSL_2"/>
    <property type="match status" value="1"/>
</dbReference>
<reference evidence="4" key="1">
    <citation type="submission" date="2018-07" db="EMBL/GenBank/DDBJ databases">
        <authorList>
            <person name="Safronova V.I."/>
            <person name="Chirak E.R."/>
            <person name="Sazanova A.L."/>
        </authorList>
    </citation>
    <scope>NUCLEOTIDE SEQUENCE [LARGE SCALE GENOMIC DNA]</scope>
    <source>
        <strain evidence="4">RCAM04685</strain>
    </source>
</reference>
<dbReference type="InterPro" id="IPR013830">
    <property type="entry name" value="SGNH_hydro"/>
</dbReference>
<dbReference type="OrthoDB" id="5452248at2"/>
<feature type="transmembrane region" description="Helical" evidence="1">
    <location>
        <begin position="14"/>
        <end position="40"/>
    </location>
</feature>
<keyword evidence="1" id="KW-0812">Transmembrane</keyword>
<dbReference type="GO" id="GO:0016788">
    <property type="term" value="F:hydrolase activity, acting on ester bonds"/>
    <property type="evidence" value="ECO:0007669"/>
    <property type="project" value="UniProtKB-ARBA"/>
</dbReference>
<name>A0A370L1D6_9HYPH</name>
<evidence type="ECO:0000256" key="1">
    <source>
        <dbReference type="SAM" id="Phobius"/>
    </source>
</evidence>
<comment type="caution">
    <text evidence="3">The sequence shown here is derived from an EMBL/GenBank/DDBJ whole genome shotgun (WGS) entry which is preliminary data.</text>
</comment>
<feature type="domain" description="SGNH hydrolase-type esterase" evidence="2">
    <location>
        <begin position="102"/>
        <end position="363"/>
    </location>
</feature>
<dbReference type="Gene3D" id="3.40.50.1110">
    <property type="entry name" value="SGNH hydrolase"/>
    <property type="match status" value="1"/>
</dbReference>
<accession>A0A370L1D6</accession>
<protein>
    <recommendedName>
        <fullName evidence="2">SGNH hydrolase-type esterase domain-containing protein</fullName>
    </recommendedName>
</protein>
<organism evidence="3 4">
    <name type="scientific">Bosea caraganae</name>
    <dbReference type="NCBI Taxonomy" id="2763117"/>
    <lineage>
        <taxon>Bacteria</taxon>
        <taxon>Pseudomonadati</taxon>
        <taxon>Pseudomonadota</taxon>
        <taxon>Alphaproteobacteria</taxon>
        <taxon>Hyphomicrobiales</taxon>
        <taxon>Boseaceae</taxon>
        <taxon>Bosea</taxon>
    </lineage>
</organism>